<keyword evidence="1 2" id="KW-0238">DNA-binding</keyword>
<dbReference type="NCBIfam" id="TIGR00621">
    <property type="entry name" value="ssb"/>
    <property type="match status" value="1"/>
</dbReference>
<dbReference type="PROSITE" id="PS50935">
    <property type="entry name" value="SSB"/>
    <property type="match status" value="1"/>
</dbReference>
<accession>A0A0M8ZNX4</accession>
<reference evidence="4 5" key="1">
    <citation type="submission" date="2015-07" db="EMBL/GenBank/DDBJ databases">
        <title>The genome of Melipona quadrifasciata.</title>
        <authorList>
            <person name="Pan H."/>
            <person name="Kapheim K."/>
        </authorList>
    </citation>
    <scope>NUCLEOTIDE SEQUENCE [LARGE SCALE GENOMIC DNA]</scope>
    <source>
        <strain evidence="4">0111107301</strain>
        <tissue evidence="4">Whole body</tissue>
    </source>
</reference>
<feature type="non-terminal residue" evidence="4">
    <location>
        <position position="1"/>
    </location>
</feature>
<dbReference type="Gene3D" id="2.40.50.140">
    <property type="entry name" value="Nucleic acid-binding proteins"/>
    <property type="match status" value="1"/>
</dbReference>
<evidence type="ECO:0000313" key="4">
    <source>
        <dbReference type="EMBL" id="KOX68120.1"/>
    </source>
</evidence>
<protein>
    <submittedName>
        <fullName evidence="4">Single-stranded DNA-binding protein, mitochondrial</fullName>
    </submittedName>
</protein>
<dbReference type="GO" id="GO:0003697">
    <property type="term" value="F:single-stranded DNA binding"/>
    <property type="evidence" value="ECO:0007669"/>
    <property type="project" value="InterPro"/>
</dbReference>
<dbReference type="Pfam" id="PF00436">
    <property type="entry name" value="SSB"/>
    <property type="match status" value="1"/>
</dbReference>
<gene>
    <name evidence="4" type="ORF">WN51_08028</name>
</gene>
<dbReference type="GO" id="GO:0006260">
    <property type="term" value="P:DNA replication"/>
    <property type="evidence" value="ECO:0007669"/>
    <property type="project" value="InterPro"/>
</dbReference>
<dbReference type="OrthoDB" id="1078367at2759"/>
<evidence type="ECO:0000313" key="5">
    <source>
        <dbReference type="Proteomes" id="UP000053105"/>
    </source>
</evidence>
<dbReference type="InterPro" id="IPR052690">
    <property type="entry name" value="Antho-RFamide"/>
</dbReference>
<dbReference type="AlphaFoldDB" id="A0A0M8ZNX4"/>
<dbReference type="PANTHER" id="PTHR31709:SF3">
    <property type="entry name" value="LEUCINE ZIPPER PROTEIN 4-RELATED"/>
    <property type="match status" value="1"/>
</dbReference>
<dbReference type="SUPFAM" id="SSF50249">
    <property type="entry name" value="Nucleic acid-binding proteins"/>
    <property type="match status" value="1"/>
</dbReference>
<dbReference type="CDD" id="cd04496">
    <property type="entry name" value="SSB_OBF"/>
    <property type="match status" value="1"/>
</dbReference>
<feature type="compositionally biased region" description="Polar residues" evidence="3">
    <location>
        <begin position="1"/>
        <end position="243"/>
    </location>
</feature>
<dbReference type="InterPro" id="IPR000424">
    <property type="entry name" value="Primosome_PriB/ssb"/>
</dbReference>
<evidence type="ECO:0000256" key="2">
    <source>
        <dbReference type="PROSITE-ProRule" id="PRU00252"/>
    </source>
</evidence>
<dbReference type="InterPro" id="IPR012340">
    <property type="entry name" value="NA-bd_OB-fold"/>
</dbReference>
<sequence>TSRPADQQTSRPADQQTSRPADQQTSRPADQQTSRPADQQTSRPADQQTSRPADQQTSRPADQQTSRPADQQTSRPADQQTSRPADQQTSRPADQQTSRPADQQTSRPADQQTSRPADQQTSRPADQQTSRPADQQTSRPADQQTSRPADQQTSRPADQQTSRPADQQTSRPADQQTSRPADQQTSRPADQQTSRPADQQTSRPADQQTSRPADQQTSRPADQQTSRPADQQTSRPADQQTSRPAEMRRCSSFSPKLCLLESDKRFCDENSERYVDTFATESDNSDIRSVRKKYKRLVIDDISDEDQLPKPWIWKEIRNSPKIWNDTMIPGIKIFQSQKQHAGVNNANNLQDFVNKNSCSAAIVQNIRIANSKQLYCTNVENMKLEKTINRVTLLGRVGGDAQKRGNEEHPVVIFSLATHSNYRYMNARKISGELVQRTDWHKICVFKPNLRENVFTYLKKGQRVLVSGKITYGEFKDEEGTTKPTTAVVADDTSRDLSAYRFPPQRHFRLLLPVLTLSAFAGAAEICFLCSSAPLDFAET</sequence>
<dbReference type="PANTHER" id="PTHR31709">
    <property type="entry name" value="LEUCINE ZIPPER PROTEIN 4-RELATED"/>
    <property type="match status" value="1"/>
</dbReference>
<name>A0A0M8ZNX4_9HYME</name>
<feature type="region of interest" description="Disordered" evidence="3">
    <location>
        <begin position="1"/>
        <end position="250"/>
    </location>
</feature>
<organism evidence="4 5">
    <name type="scientific">Melipona quadrifasciata</name>
    <dbReference type="NCBI Taxonomy" id="166423"/>
    <lineage>
        <taxon>Eukaryota</taxon>
        <taxon>Metazoa</taxon>
        <taxon>Ecdysozoa</taxon>
        <taxon>Arthropoda</taxon>
        <taxon>Hexapoda</taxon>
        <taxon>Insecta</taxon>
        <taxon>Pterygota</taxon>
        <taxon>Neoptera</taxon>
        <taxon>Endopterygota</taxon>
        <taxon>Hymenoptera</taxon>
        <taxon>Apocrita</taxon>
        <taxon>Aculeata</taxon>
        <taxon>Apoidea</taxon>
        <taxon>Anthophila</taxon>
        <taxon>Apidae</taxon>
        <taxon>Melipona</taxon>
    </lineage>
</organism>
<dbReference type="FunFam" id="2.40.50.140:FF:000269">
    <property type="entry name" value="Single-stranded DNA-binding protein"/>
    <property type="match status" value="1"/>
</dbReference>
<keyword evidence="5" id="KW-1185">Reference proteome</keyword>
<dbReference type="InterPro" id="IPR011344">
    <property type="entry name" value="ssDNA-bd"/>
</dbReference>
<dbReference type="EMBL" id="KQ435951">
    <property type="protein sequence ID" value="KOX68120.1"/>
    <property type="molecule type" value="Genomic_DNA"/>
</dbReference>
<evidence type="ECO:0000256" key="1">
    <source>
        <dbReference type="ARBA" id="ARBA00023125"/>
    </source>
</evidence>
<dbReference type="STRING" id="166423.A0A0M8ZNX4"/>
<evidence type="ECO:0000256" key="3">
    <source>
        <dbReference type="SAM" id="MobiDB-lite"/>
    </source>
</evidence>
<dbReference type="Proteomes" id="UP000053105">
    <property type="component" value="Unassembled WGS sequence"/>
</dbReference>
<proteinExistence type="predicted"/>